<keyword evidence="5 10" id="KW-1133">Transmembrane helix</keyword>
<reference evidence="12 13" key="1">
    <citation type="journal article" date="2015" name="Nature">
        <title>rRNA introns, odd ribosomes, and small enigmatic genomes across a large radiation of phyla.</title>
        <authorList>
            <person name="Brown C.T."/>
            <person name="Hug L.A."/>
            <person name="Thomas B.C."/>
            <person name="Sharon I."/>
            <person name="Castelle C.J."/>
            <person name="Singh A."/>
            <person name="Wilkins M.J."/>
            <person name="Williams K.H."/>
            <person name="Banfield J.F."/>
        </authorList>
    </citation>
    <scope>NUCLEOTIDE SEQUENCE [LARGE SCALE GENOMIC DNA]</scope>
</reference>
<accession>A0A0G0W8Q4</accession>
<protein>
    <recommendedName>
        <fullName evidence="11">Vitamin K epoxide reductase domain-containing protein</fullName>
    </recommendedName>
</protein>
<evidence type="ECO:0000256" key="2">
    <source>
        <dbReference type="ARBA" id="ARBA00006214"/>
    </source>
</evidence>
<feature type="transmembrane region" description="Helical" evidence="10">
    <location>
        <begin position="81"/>
        <end position="101"/>
    </location>
</feature>
<dbReference type="GO" id="GO:0016020">
    <property type="term" value="C:membrane"/>
    <property type="evidence" value="ECO:0007669"/>
    <property type="project" value="UniProtKB-SubCell"/>
</dbReference>
<evidence type="ECO:0000256" key="5">
    <source>
        <dbReference type="ARBA" id="ARBA00022989"/>
    </source>
</evidence>
<dbReference type="PANTHER" id="PTHR34573:SF1">
    <property type="entry name" value="VITAMIN K EPOXIDE REDUCTASE DOMAIN-CONTAINING PROTEIN"/>
    <property type="match status" value="1"/>
</dbReference>
<evidence type="ECO:0000256" key="1">
    <source>
        <dbReference type="ARBA" id="ARBA00004141"/>
    </source>
</evidence>
<dbReference type="InterPro" id="IPR012932">
    <property type="entry name" value="VKOR"/>
</dbReference>
<dbReference type="Gene3D" id="1.20.1440.130">
    <property type="entry name" value="VKOR domain"/>
    <property type="match status" value="1"/>
</dbReference>
<feature type="domain" description="Vitamin K epoxide reductase" evidence="11">
    <location>
        <begin position="1"/>
        <end position="127"/>
    </location>
</feature>
<evidence type="ECO:0000259" key="11">
    <source>
        <dbReference type="SMART" id="SM00756"/>
    </source>
</evidence>
<evidence type="ECO:0000256" key="4">
    <source>
        <dbReference type="ARBA" id="ARBA00022719"/>
    </source>
</evidence>
<keyword evidence="4" id="KW-0874">Quinone</keyword>
<dbReference type="SMART" id="SM00756">
    <property type="entry name" value="VKc"/>
    <property type="match status" value="1"/>
</dbReference>
<evidence type="ECO:0000313" key="12">
    <source>
        <dbReference type="EMBL" id="KKS09379.1"/>
    </source>
</evidence>
<organism evidence="12 13">
    <name type="scientific">candidate division CPR2 bacterium GW2011_GWC1_41_48</name>
    <dbReference type="NCBI Taxonomy" id="1618344"/>
    <lineage>
        <taxon>Bacteria</taxon>
        <taxon>Bacteria division CPR2</taxon>
    </lineage>
</organism>
<sequence length="130" mass="15062">MTHYLILSLAVVGIVNTLYLSYHTIKRTDVACLFFPKEWCRKVQHSKYSKTLGIPNSFAGLFMYMTILFLTLFYLNGVVPFWWVQIPIAIGFLFSMYFTAIQAFVLRAFCTWCVISAIDFIILVIAAFLY</sequence>
<keyword evidence="7 10" id="KW-0472">Membrane</keyword>
<keyword evidence="8" id="KW-1015">Disulfide bond</keyword>
<dbReference type="Pfam" id="PF07884">
    <property type="entry name" value="VKOR"/>
    <property type="match status" value="1"/>
</dbReference>
<feature type="transmembrane region" description="Helical" evidence="10">
    <location>
        <begin position="108"/>
        <end position="129"/>
    </location>
</feature>
<dbReference type="GO" id="GO:0048038">
    <property type="term" value="F:quinone binding"/>
    <property type="evidence" value="ECO:0007669"/>
    <property type="project" value="UniProtKB-KW"/>
</dbReference>
<evidence type="ECO:0000256" key="3">
    <source>
        <dbReference type="ARBA" id="ARBA00022692"/>
    </source>
</evidence>
<comment type="subcellular location">
    <subcellularLocation>
        <location evidence="1">Membrane</location>
        <topology evidence="1">Multi-pass membrane protein</topology>
    </subcellularLocation>
</comment>
<evidence type="ECO:0000256" key="6">
    <source>
        <dbReference type="ARBA" id="ARBA00023002"/>
    </source>
</evidence>
<comment type="similarity">
    <text evidence="2">Belongs to the VKOR family.</text>
</comment>
<evidence type="ECO:0000256" key="9">
    <source>
        <dbReference type="ARBA" id="ARBA00023284"/>
    </source>
</evidence>
<gene>
    <name evidence="12" type="ORF">UU65_C0002G0157</name>
</gene>
<proteinExistence type="inferred from homology"/>
<feature type="transmembrane region" description="Helical" evidence="10">
    <location>
        <begin position="6"/>
        <end position="25"/>
    </location>
</feature>
<evidence type="ECO:0000313" key="13">
    <source>
        <dbReference type="Proteomes" id="UP000033869"/>
    </source>
</evidence>
<feature type="transmembrane region" description="Helical" evidence="10">
    <location>
        <begin position="52"/>
        <end position="75"/>
    </location>
</feature>
<keyword evidence="9" id="KW-0676">Redox-active center</keyword>
<evidence type="ECO:0000256" key="10">
    <source>
        <dbReference type="SAM" id="Phobius"/>
    </source>
</evidence>
<dbReference type="GO" id="GO:0016491">
    <property type="term" value="F:oxidoreductase activity"/>
    <property type="evidence" value="ECO:0007669"/>
    <property type="project" value="UniProtKB-KW"/>
</dbReference>
<dbReference type="PANTHER" id="PTHR34573">
    <property type="entry name" value="VKC DOMAIN-CONTAINING PROTEIN"/>
    <property type="match status" value="1"/>
</dbReference>
<keyword evidence="3 10" id="KW-0812">Transmembrane</keyword>
<keyword evidence="6" id="KW-0560">Oxidoreductase</keyword>
<comment type="caution">
    <text evidence="12">The sequence shown here is derived from an EMBL/GenBank/DDBJ whole genome shotgun (WGS) entry which is preliminary data.</text>
</comment>
<dbReference type="InterPro" id="IPR038354">
    <property type="entry name" value="VKOR_sf"/>
</dbReference>
<name>A0A0G0W8Q4_UNCC2</name>
<dbReference type="EMBL" id="LCBL01000002">
    <property type="protein sequence ID" value="KKS09379.1"/>
    <property type="molecule type" value="Genomic_DNA"/>
</dbReference>
<evidence type="ECO:0000256" key="8">
    <source>
        <dbReference type="ARBA" id="ARBA00023157"/>
    </source>
</evidence>
<dbReference type="CDD" id="cd12916">
    <property type="entry name" value="VKOR_1"/>
    <property type="match status" value="1"/>
</dbReference>
<dbReference type="AlphaFoldDB" id="A0A0G0W8Q4"/>
<evidence type="ECO:0000256" key="7">
    <source>
        <dbReference type="ARBA" id="ARBA00023136"/>
    </source>
</evidence>
<dbReference type="Proteomes" id="UP000033869">
    <property type="component" value="Unassembled WGS sequence"/>
</dbReference>
<dbReference type="InterPro" id="IPR044698">
    <property type="entry name" value="VKOR/LTO1"/>
</dbReference>